<feature type="domain" description="CCHC-type" evidence="1">
    <location>
        <begin position="164"/>
        <end position="180"/>
    </location>
</feature>
<accession>A0A9W3BRR6</accession>
<dbReference type="KEGG" id="rsz:108858340"/>
<dbReference type="Gene3D" id="4.10.60.10">
    <property type="entry name" value="Zinc finger, CCHC-type"/>
    <property type="match status" value="1"/>
</dbReference>
<dbReference type="AlphaFoldDB" id="A0A9W3BRR6"/>
<keyword evidence="2" id="KW-1185">Reference proteome</keyword>
<reference evidence="2" key="1">
    <citation type="journal article" date="2019" name="Database">
        <title>The radish genome database (RadishGD): an integrated information resource for radish genomics.</title>
        <authorList>
            <person name="Yu H.J."/>
            <person name="Baek S."/>
            <person name="Lee Y.J."/>
            <person name="Cho A."/>
            <person name="Mun J.H."/>
        </authorList>
    </citation>
    <scope>NUCLEOTIDE SEQUENCE [LARGE SCALE GENOMIC DNA]</scope>
    <source>
        <strain evidence="2">cv. WK10039</strain>
    </source>
</reference>
<name>A0A9W3BRR6_RAPSA</name>
<feature type="domain" description="CCHC-type" evidence="1">
    <location>
        <begin position="141"/>
        <end position="157"/>
    </location>
</feature>
<evidence type="ECO:0000259" key="1">
    <source>
        <dbReference type="SMART" id="SM00343"/>
    </source>
</evidence>
<organism evidence="2 3">
    <name type="scientific">Raphanus sativus</name>
    <name type="common">Radish</name>
    <name type="synonym">Raphanus raphanistrum var. sativus</name>
    <dbReference type="NCBI Taxonomy" id="3726"/>
    <lineage>
        <taxon>Eukaryota</taxon>
        <taxon>Viridiplantae</taxon>
        <taxon>Streptophyta</taxon>
        <taxon>Embryophyta</taxon>
        <taxon>Tracheophyta</taxon>
        <taxon>Spermatophyta</taxon>
        <taxon>Magnoliopsida</taxon>
        <taxon>eudicotyledons</taxon>
        <taxon>Gunneridae</taxon>
        <taxon>Pentapetalae</taxon>
        <taxon>rosids</taxon>
        <taxon>malvids</taxon>
        <taxon>Brassicales</taxon>
        <taxon>Brassicaceae</taxon>
        <taxon>Brassiceae</taxon>
        <taxon>Raphanus</taxon>
    </lineage>
</organism>
<gene>
    <name evidence="3" type="primary">LOC108858340</name>
</gene>
<dbReference type="RefSeq" id="XP_056842019.1">
    <property type="nucleotide sequence ID" value="XM_056986039.1"/>
</dbReference>
<dbReference type="InterPro" id="IPR036875">
    <property type="entry name" value="Znf_CCHC_sf"/>
</dbReference>
<evidence type="ECO:0000313" key="2">
    <source>
        <dbReference type="Proteomes" id="UP000504610"/>
    </source>
</evidence>
<dbReference type="GeneID" id="108858340"/>
<dbReference type="InterPro" id="IPR001878">
    <property type="entry name" value="Znf_CCHC"/>
</dbReference>
<dbReference type="Proteomes" id="UP000504610">
    <property type="component" value="Chromosome 5"/>
</dbReference>
<dbReference type="SMART" id="SM00343">
    <property type="entry name" value="ZnF_C2HC"/>
    <property type="match status" value="2"/>
</dbReference>
<dbReference type="GO" id="GO:0003676">
    <property type="term" value="F:nucleic acid binding"/>
    <property type="evidence" value="ECO:0007669"/>
    <property type="project" value="InterPro"/>
</dbReference>
<dbReference type="OrthoDB" id="1112795at2759"/>
<proteinExistence type="predicted"/>
<reference evidence="3" key="2">
    <citation type="submission" date="2025-08" db="UniProtKB">
        <authorList>
            <consortium name="RefSeq"/>
        </authorList>
    </citation>
    <scope>IDENTIFICATION</scope>
    <source>
        <tissue evidence="3">Leaf</tissue>
    </source>
</reference>
<dbReference type="SUPFAM" id="SSF57756">
    <property type="entry name" value="Retrovirus zinc finger-like domains"/>
    <property type="match status" value="1"/>
</dbReference>
<evidence type="ECO:0000313" key="3">
    <source>
        <dbReference type="RefSeq" id="XP_056842019.1"/>
    </source>
</evidence>
<protein>
    <submittedName>
        <fullName evidence="3">Uncharacterized protein LOC108858340</fullName>
    </submittedName>
</protein>
<dbReference type="GO" id="GO:0008270">
    <property type="term" value="F:zinc ion binding"/>
    <property type="evidence" value="ECO:0007669"/>
    <property type="project" value="InterPro"/>
</dbReference>
<sequence>MTGQEKIGDFSAKLSSIANEAQVLGKKYEDVKLVKKFLRCLPTKFAAHKAAITLTMNTDELKFAKVVGILKAEEMELKSKCSKPAQDSRITVDEDIQKAKKLEESIHLVIQKLEETMNLLNKMSSDRLPREEERHKWQAVVCFNCHGIGLVKTECPSFKRKEIKCDGCNGYGHIKSDCVNTKKMNMKKSCTEVPETKEDALNFVSLHGVIGSEKDITEGEFRASCVSHTNSDASHSDTESDIDADLLAEYKVLFGKFAELSYENLQLIKDKAVLKDQVNTLEMERTDVKGESKCRVREDDNEDELQSLKRVIA</sequence>